<dbReference type="GO" id="GO:0006355">
    <property type="term" value="P:regulation of DNA-templated transcription"/>
    <property type="evidence" value="ECO:0007669"/>
    <property type="project" value="InterPro"/>
</dbReference>
<dbReference type="OrthoDB" id="283395at2"/>
<dbReference type="InterPro" id="IPR001387">
    <property type="entry name" value="Cro/C1-type_HTH"/>
</dbReference>
<dbReference type="AlphaFoldDB" id="A0A5C5XM02"/>
<keyword evidence="5" id="KW-1185">Reference proteome</keyword>
<proteinExistence type="predicted"/>
<comment type="caution">
    <text evidence="4">The sequence shown here is derived from an EMBL/GenBank/DDBJ whole genome shotgun (WGS) entry which is preliminary data.</text>
</comment>
<dbReference type="InterPro" id="IPR010982">
    <property type="entry name" value="Lambda_DNA-bd_dom_sf"/>
</dbReference>
<dbReference type="InterPro" id="IPR000551">
    <property type="entry name" value="MerR-type_HTH_dom"/>
</dbReference>
<evidence type="ECO:0000313" key="4">
    <source>
        <dbReference type="EMBL" id="TWT63145.1"/>
    </source>
</evidence>
<dbReference type="Gene3D" id="1.10.260.40">
    <property type="entry name" value="lambda repressor-like DNA-binding domains"/>
    <property type="match status" value="1"/>
</dbReference>
<feature type="compositionally biased region" description="Polar residues" evidence="1">
    <location>
        <begin position="87"/>
        <end position="97"/>
    </location>
</feature>
<evidence type="ECO:0000313" key="5">
    <source>
        <dbReference type="Proteomes" id="UP000316095"/>
    </source>
</evidence>
<dbReference type="GO" id="GO:0003677">
    <property type="term" value="F:DNA binding"/>
    <property type="evidence" value="ECO:0007669"/>
    <property type="project" value="InterPro"/>
</dbReference>
<dbReference type="PROSITE" id="PS50943">
    <property type="entry name" value="HTH_CROC1"/>
    <property type="match status" value="1"/>
</dbReference>
<organism evidence="4 5">
    <name type="scientific">Rubinisphaera italica</name>
    <dbReference type="NCBI Taxonomy" id="2527969"/>
    <lineage>
        <taxon>Bacteria</taxon>
        <taxon>Pseudomonadati</taxon>
        <taxon>Planctomycetota</taxon>
        <taxon>Planctomycetia</taxon>
        <taxon>Planctomycetales</taxon>
        <taxon>Planctomycetaceae</taxon>
        <taxon>Rubinisphaera</taxon>
    </lineage>
</organism>
<sequence length="227" mass="25638">MKSDEAGQNETTSDSLLWERIEHYCLKHGWTISRLAEASGVSRATLYQWQKHGACKPRHDTLHKLASALSVSPSVLKSESRNGELSGETSPISSFETSHFRPESSPWVEDDADSRRLFDRQSNWAIQEVCQNHPELFADWSDEQWDELFSTFGVGGELNETGVLQQAEAINAKRETIYQLQVVLETHLADAARNVIRSLYDSVQCASIEMTKEQVHQSGDKSDLKNE</sequence>
<dbReference type="SMART" id="SM00530">
    <property type="entry name" value="HTH_XRE"/>
    <property type="match status" value="1"/>
</dbReference>
<dbReference type="Proteomes" id="UP000316095">
    <property type="component" value="Unassembled WGS sequence"/>
</dbReference>
<dbReference type="RefSeq" id="WP_146504923.1">
    <property type="nucleotide sequence ID" value="NZ_SJPG01000001.1"/>
</dbReference>
<reference evidence="4 5" key="1">
    <citation type="submission" date="2019-02" db="EMBL/GenBank/DDBJ databases">
        <title>Deep-cultivation of Planctomycetes and their phenomic and genomic characterization uncovers novel biology.</title>
        <authorList>
            <person name="Wiegand S."/>
            <person name="Jogler M."/>
            <person name="Boedeker C."/>
            <person name="Pinto D."/>
            <person name="Vollmers J."/>
            <person name="Rivas-Marin E."/>
            <person name="Kohn T."/>
            <person name="Peeters S.H."/>
            <person name="Heuer A."/>
            <person name="Rast P."/>
            <person name="Oberbeckmann S."/>
            <person name="Bunk B."/>
            <person name="Jeske O."/>
            <person name="Meyerdierks A."/>
            <person name="Storesund J.E."/>
            <person name="Kallscheuer N."/>
            <person name="Luecker S."/>
            <person name="Lage O.M."/>
            <person name="Pohl T."/>
            <person name="Merkel B.J."/>
            <person name="Hornburger P."/>
            <person name="Mueller R.-W."/>
            <person name="Bruemmer F."/>
            <person name="Labrenz M."/>
            <person name="Spormann A.M."/>
            <person name="Op Den Camp H."/>
            <person name="Overmann J."/>
            <person name="Amann R."/>
            <person name="Jetten M.S.M."/>
            <person name="Mascher T."/>
            <person name="Medema M.H."/>
            <person name="Devos D.P."/>
            <person name="Kaster A.-K."/>
            <person name="Ovreas L."/>
            <person name="Rohde M."/>
            <person name="Galperin M.Y."/>
            <person name="Jogler C."/>
        </authorList>
    </citation>
    <scope>NUCLEOTIDE SEQUENCE [LARGE SCALE GENOMIC DNA]</scope>
    <source>
        <strain evidence="4 5">Pan54</strain>
    </source>
</reference>
<dbReference type="EMBL" id="SJPG01000001">
    <property type="protein sequence ID" value="TWT63145.1"/>
    <property type="molecule type" value="Genomic_DNA"/>
</dbReference>
<feature type="domain" description="HTH merR-type" evidence="2">
    <location>
        <begin position="29"/>
        <end position="53"/>
    </location>
</feature>
<name>A0A5C5XM02_9PLAN</name>
<accession>A0A5C5XM02</accession>
<feature type="region of interest" description="Disordered" evidence="1">
    <location>
        <begin position="77"/>
        <end position="107"/>
    </location>
</feature>
<dbReference type="CDD" id="cd00093">
    <property type="entry name" value="HTH_XRE"/>
    <property type="match status" value="1"/>
</dbReference>
<protein>
    <submittedName>
        <fullName evidence="4">Uncharacterized protein</fullName>
    </submittedName>
</protein>
<feature type="domain" description="HTH cro/C1-type" evidence="3">
    <location>
        <begin position="21"/>
        <end position="76"/>
    </location>
</feature>
<evidence type="ECO:0000256" key="1">
    <source>
        <dbReference type="SAM" id="MobiDB-lite"/>
    </source>
</evidence>
<gene>
    <name evidence="4" type="ORF">Pan54_38970</name>
</gene>
<dbReference type="SUPFAM" id="SSF47413">
    <property type="entry name" value="lambda repressor-like DNA-binding domains"/>
    <property type="match status" value="1"/>
</dbReference>
<evidence type="ECO:0000259" key="2">
    <source>
        <dbReference type="PROSITE" id="PS50937"/>
    </source>
</evidence>
<dbReference type="Pfam" id="PF13443">
    <property type="entry name" value="HTH_26"/>
    <property type="match status" value="1"/>
</dbReference>
<dbReference type="PROSITE" id="PS50937">
    <property type="entry name" value="HTH_MERR_2"/>
    <property type="match status" value="1"/>
</dbReference>
<evidence type="ECO:0000259" key="3">
    <source>
        <dbReference type="PROSITE" id="PS50943"/>
    </source>
</evidence>